<evidence type="ECO:0000256" key="4">
    <source>
        <dbReference type="PIRSR" id="PIRSR000077-4"/>
    </source>
</evidence>
<accession>A0A2V0PF13</accession>
<dbReference type="GO" id="GO:0015035">
    <property type="term" value="F:protein-disulfide reductase activity"/>
    <property type="evidence" value="ECO:0007669"/>
    <property type="project" value="InterPro"/>
</dbReference>
<dbReference type="InParanoid" id="A0A2V0PF13"/>
<feature type="active site" description="Nucleophile" evidence="3">
    <location>
        <position position="39"/>
    </location>
</feature>
<organism evidence="6 7">
    <name type="scientific">Raphidocelis subcapitata</name>
    <dbReference type="NCBI Taxonomy" id="307507"/>
    <lineage>
        <taxon>Eukaryota</taxon>
        <taxon>Viridiplantae</taxon>
        <taxon>Chlorophyta</taxon>
        <taxon>core chlorophytes</taxon>
        <taxon>Chlorophyceae</taxon>
        <taxon>CS clade</taxon>
        <taxon>Sphaeropleales</taxon>
        <taxon>Selenastraceae</taxon>
        <taxon>Raphidocelis</taxon>
    </lineage>
</organism>
<dbReference type="PROSITE" id="PS00194">
    <property type="entry name" value="THIOREDOXIN_1"/>
    <property type="match status" value="1"/>
</dbReference>
<keyword evidence="1 4" id="KW-1015">Disulfide bond</keyword>
<protein>
    <recommendedName>
        <fullName evidence="2">Thioredoxin</fullName>
    </recommendedName>
</protein>
<dbReference type="FunFam" id="3.40.30.10:FF:000245">
    <property type="entry name" value="Thioredoxin"/>
    <property type="match status" value="1"/>
</dbReference>
<evidence type="ECO:0000313" key="6">
    <source>
        <dbReference type="EMBL" id="GBF98438.1"/>
    </source>
</evidence>
<dbReference type="InterPro" id="IPR036249">
    <property type="entry name" value="Thioredoxin-like_sf"/>
</dbReference>
<dbReference type="OrthoDB" id="2121326at2759"/>
<feature type="site" description="Contributes to redox potential value" evidence="3">
    <location>
        <position position="38"/>
    </location>
</feature>
<evidence type="ECO:0000256" key="2">
    <source>
        <dbReference type="PIRNR" id="PIRNR000077"/>
    </source>
</evidence>
<evidence type="ECO:0000256" key="3">
    <source>
        <dbReference type="PIRSR" id="PIRSR000077-1"/>
    </source>
</evidence>
<dbReference type="PANTHER" id="PTHR46115">
    <property type="entry name" value="THIOREDOXIN-LIKE PROTEIN 1"/>
    <property type="match status" value="1"/>
</dbReference>
<feature type="active site" description="Nucleophile" evidence="3">
    <location>
        <position position="36"/>
    </location>
</feature>
<dbReference type="EMBL" id="BDRX01000125">
    <property type="protein sequence ID" value="GBF98438.1"/>
    <property type="molecule type" value="Genomic_DNA"/>
</dbReference>
<dbReference type="SUPFAM" id="SSF52833">
    <property type="entry name" value="Thioredoxin-like"/>
    <property type="match status" value="1"/>
</dbReference>
<gene>
    <name evidence="6" type="ORF">Rsub_11083</name>
</gene>
<evidence type="ECO:0000259" key="5">
    <source>
        <dbReference type="PROSITE" id="PS51352"/>
    </source>
</evidence>
<feature type="disulfide bond" description="Redox-active" evidence="4">
    <location>
        <begin position="36"/>
        <end position="39"/>
    </location>
</feature>
<comment type="caution">
    <text evidence="6">The sequence shown here is derived from an EMBL/GenBank/DDBJ whole genome shotgun (WGS) entry which is preliminary data.</text>
</comment>
<evidence type="ECO:0000313" key="7">
    <source>
        <dbReference type="Proteomes" id="UP000247498"/>
    </source>
</evidence>
<feature type="site" description="Deprotonates C-terminal active site Cys" evidence="3">
    <location>
        <position position="30"/>
    </location>
</feature>
<dbReference type="FunCoup" id="A0A2V0PF13">
    <property type="interactions" value="1914"/>
</dbReference>
<dbReference type="Proteomes" id="UP000247498">
    <property type="component" value="Unassembled WGS sequence"/>
</dbReference>
<dbReference type="CDD" id="cd02947">
    <property type="entry name" value="TRX_family"/>
    <property type="match status" value="1"/>
</dbReference>
<dbReference type="InterPro" id="IPR005746">
    <property type="entry name" value="Thioredoxin"/>
</dbReference>
<dbReference type="Gene3D" id="3.40.30.10">
    <property type="entry name" value="Glutaredoxin"/>
    <property type="match status" value="1"/>
</dbReference>
<dbReference type="Pfam" id="PF00085">
    <property type="entry name" value="Thioredoxin"/>
    <property type="match status" value="1"/>
</dbReference>
<dbReference type="InterPro" id="IPR013766">
    <property type="entry name" value="Thioredoxin_domain"/>
</dbReference>
<feature type="site" description="Contributes to redox potential value" evidence="3">
    <location>
        <position position="37"/>
    </location>
</feature>
<evidence type="ECO:0000256" key="1">
    <source>
        <dbReference type="ARBA" id="ARBA00023157"/>
    </source>
</evidence>
<dbReference type="PROSITE" id="PS51352">
    <property type="entry name" value="THIOREDOXIN_2"/>
    <property type="match status" value="1"/>
</dbReference>
<name>A0A2V0PF13_9CHLO</name>
<reference evidence="6 7" key="1">
    <citation type="journal article" date="2018" name="Sci. Rep.">
        <title>Raphidocelis subcapitata (=Pseudokirchneriella subcapitata) provides an insight into genome evolution and environmental adaptations in the Sphaeropleales.</title>
        <authorList>
            <person name="Suzuki S."/>
            <person name="Yamaguchi H."/>
            <person name="Nakajima N."/>
            <person name="Kawachi M."/>
        </authorList>
    </citation>
    <scope>NUCLEOTIDE SEQUENCE [LARGE SCALE GENOMIC DNA]</scope>
    <source>
        <strain evidence="6 7">NIES-35</strain>
    </source>
</reference>
<dbReference type="STRING" id="307507.A0A2V0PF13"/>
<dbReference type="AlphaFoldDB" id="A0A2V0PF13"/>
<proteinExistence type="inferred from homology"/>
<comment type="similarity">
    <text evidence="2">Belongs to the thioredoxin family.</text>
</comment>
<dbReference type="InterPro" id="IPR017937">
    <property type="entry name" value="Thioredoxin_CS"/>
</dbReference>
<dbReference type="PRINTS" id="PR00421">
    <property type="entry name" value="THIOREDOXIN"/>
</dbReference>
<keyword evidence="4" id="KW-0676">Redox-active center</keyword>
<feature type="domain" description="Thioredoxin" evidence="5">
    <location>
        <begin position="1"/>
        <end position="109"/>
    </location>
</feature>
<sequence>MGGGRVVECNTKAEWDAQLAAAGDKAVIVDFSAVWCGPCQMIGPVFVQLSEQYPDLVFLKVDVDANADVAATCGISAMPTFQVWKNGAKVDEFVGAAKDKLKAFCEKYA</sequence>
<keyword evidence="7" id="KW-1185">Reference proteome</keyword>
<dbReference type="PIRSF" id="PIRSF000077">
    <property type="entry name" value="Thioredoxin"/>
    <property type="match status" value="1"/>
</dbReference>